<dbReference type="Pfam" id="PF03109">
    <property type="entry name" value="ABC1"/>
    <property type="match status" value="1"/>
</dbReference>
<reference evidence="7" key="1">
    <citation type="submission" date="2020-05" db="EMBL/GenBank/DDBJ databases">
        <authorList>
            <person name="Chiriac C."/>
            <person name="Salcher M."/>
            <person name="Ghai R."/>
            <person name="Kavagutti S V."/>
        </authorList>
    </citation>
    <scope>NUCLEOTIDE SEQUENCE</scope>
</reference>
<comment type="similarity">
    <text evidence="1">Belongs to the protein kinase superfamily. ADCK protein kinase family.</text>
</comment>
<dbReference type="CDD" id="cd13970">
    <property type="entry name" value="ABC1_ADCK3"/>
    <property type="match status" value="1"/>
</dbReference>
<dbReference type="InterPro" id="IPR051409">
    <property type="entry name" value="Atypical_kinase_ADCK"/>
</dbReference>
<protein>
    <submittedName>
        <fullName evidence="7">Unannotated protein</fullName>
    </submittedName>
</protein>
<dbReference type="InterPro" id="IPR004147">
    <property type="entry name" value="ABC1_dom"/>
</dbReference>
<dbReference type="GO" id="GO:0005524">
    <property type="term" value="F:ATP binding"/>
    <property type="evidence" value="ECO:0007669"/>
    <property type="project" value="UniProtKB-KW"/>
</dbReference>
<feature type="compositionally biased region" description="Basic and acidic residues" evidence="5">
    <location>
        <begin position="39"/>
        <end position="55"/>
    </location>
</feature>
<keyword evidence="2" id="KW-0808">Transferase</keyword>
<dbReference type="SUPFAM" id="SSF56112">
    <property type="entry name" value="Protein kinase-like (PK-like)"/>
    <property type="match status" value="1"/>
</dbReference>
<name>A0A6J6N360_9ZZZZ</name>
<feature type="region of interest" description="Disordered" evidence="5">
    <location>
        <begin position="1"/>
        <end position="75"/>
    </location>
</feature>
<feature type="domain" description="ABC1 atypical kinase-like" evidence="6">
    <location>
        <begin position="158"/>
        <end position="394"/>
    </location>
</feature>
<keyword evidence="3" id="KW-0547">Nucleotide-binding</keyword>
<accession>A0A6J6N360</accession>
<evidence type="ECO:0000256" key="5">
    <source>
        <dbReference type="SAM" id="MobiDB-lite"/>
    </source>
</evidence>
<dbReference type="EMBL" id="CAEZXI010000024">
    <property type="protein sequence ID" value="CAB4680567.1"/>
    <property type="molecule type" value="Genomic_DNA"/>
</dbReference>
<proteinExistence type="inferred from homology"/>
<dbReference type="GO" id="GO:0016740">
    <property type="term" value="F:transferase activity"/>
    <property type="evidence" value="ECO:0007669"/>
    <property type="project" value="UniProtKB-KW"/>
</dbReference>
<evidence type="ECO:0000313" key="7">
    <source>
        <dbReference type="EMBL" id="CAB4680567.1"/>
    </source>
</evidence>
<dbReference type="PANTHER" id="PTHR43851:SF3">
    <property type="entry name" value="COENZYME Q8"/>
    <property type="match status" value="1"/>
</dbReference>
<sequence length="509" mass="56180">MPTRDEKIDQAKTSTVNSTLNSTVNSTVNSTIKKSKNAGKNEKKISSANRSESKKLNKNQSNQESKNEIPKSGKVRGAKLASLPLSLAGRSAVGFGRQLIGQSSSMVLQEIQEKTAEQIFQVLGELKGGAMKFGQALSVFEAALPENIAKPYRESLTKLQEAAPPLPTRVVHSVLAKELGEDWRDNFAQFTDKPAASASIGQVHKAKWKDGRDVAVKIQYPGAAEALISDLNQIQRFAKIFQLVLPGLEMAPLLEELRARIMEEVDYRYEANAQETYSRVYDGDPDIAIPKVVMASDRVLVSEWLEGKPLAKVIADGTQEERNNAGIKLARFHFTSPDRAGLLHADPHPGNFRVLADGRLGVLDFGACNRLPNGFPEPMKRLLKNALEDDAVALYEGFKEDGFVLSDVEVDPNLVLEFLVPLVEPLRTPTFKYSREWLRDQSARVGDPRNPTAKIGFQLNLPPEYVLIHRVTLGTTGIFCQLRAEGNFRDEALSWFPEIAPSSYKGAVS</sequence>
<dbReference type="InterPro" id="IPR034646">
    <property type="entry name" value="ADCK3_dom"/>
</dbReference>
<feature type="compositionally biased region" description="Basic and acidic residues" evidence="5">
    <location>
        <begin position="1"/>
        <end position="10"/>
    </location>
</feature>
<evidence type="ECO:0000256" key="2">
    <source>
        <dbReference type="ARBA" id="ARBA00022679"/>
    </source>
</evidence>
<gene>
    <name evidence="7" type="ORF">UFOPK2362_00366</name>
</gene>
<evidence type="ECO:0000256" key="4">
    <source>
        <dbReference type="ARBA" id="ARBA00022840"/>
    </source>
</evidence>
<keyword evidence="4" id="KW-0067">ATP-binding</keyword>
<dbReference type="PANTHER" id="PTHR43851">
    <property type="match status" value="1"/>
</dbReference>
<evidence type="ECO:0000256" key="3">
    <source>
        <dbReference type="ARBA" id="ARBA00022741"/>
    </source>
</evidence>
<feature type="compositionally biased region" description="Low complexity" evidence="5">
    <location>
        <begin position="13"/>
        <end position="31"/>
    </location>
</feature>
<dbReference type="AlphaFoldDB" id="A0A6J6N360"/>
<evidence type="ECO:0000259" key="6">
    <source>
        <dbReference type="Pfam" id="PF03109"/>
    </source>
</evidence>
<organism evidence="7">
    <name type="scientific">freshwater metagenome</name>
    <dbReference type="NCBI Taxonomy" id="449393"/>
    <lineage>
        <taxon>unclassified sequences</taxon>
        <taxon>metagenomes</taxon>
        <taxon>ecological metagenomes</taxon>
    </lineage>
</organism>
<evidence type="ECO:0000256" key="1">
    <source>
        <dbReference type="ARBA" id="ARBA00009670"/>
    </source>
</evidence>
<dbReference type="InterPro" id="IPR011009">
    <property type="entry name" value="Kinase-like_dom_sf"/>
</dbReference>